<dbReference type="PANTHER" id="PTHR22847">
    <property type="entry name" value="WD40 REPEAT PROTEIN"/>
    <property type="match status" value="1"/>
</dbReference>
<dbReference type="Proteomes" id="UP000054097">
    <property type="component" value="Unassembled WGS sequence"/>
</dbReference>
<evidence type="ECO:0000313" key="5">
    <source>
        <dbReference type="Proteomes" id="UP000054097"/>
    </source>
</evidence>
<feature type="repeat" description="WD" evidence="3">
    <location>
        <begin position="209"/>
        <end position="250"/>
    </location>
</feature>
<dbReference type="Gene3D" id="2.130.10.10">
    <property type="entry name" value="YVTN repeat-like/Quinoprotein amine dehydrogenase"/>
    <property type="match status" value="2"/>
</dbReference>
<dbReference type="SMART" id="SM00320">
    <property type="entry name" value="WD40"/>
    <property type="match status" value="3"/>
</dbReference>
<reference evidence="4 5" key="1">
    <citation type="submission" date="2014-04" db="EMBL/GenBank/DDBJ databases">
        <authorList>
            <consortium name="DOE Joint Genome Institute"/>
            <person name="Kuo A."/>
            <person name="Zuccaro A."/>
            <person name="Kohler A."/>
            <person name="Nagy L.G."/>
            <person name="Floudas D."/>
            <person name="Copeland A."/>
            <person name="Barry K.W."/>
            <person name="Cichocki N."/>
            <person name="Veneault-Fourrey C."/>
            <person name="LaButti K."/>
            <person name="Lindquist E.A."/>
            <person name="Lipzen A."/>
            <person name="Lundell T."/>
            <person name="Morin E."/>
            <person name="Murat C."/>
            <person name="Sun H."/>
            <person name="Tunlid A."/>
            <person name="Henrissat B."/>
            <person name="Grigoriev I.V."/>
            <person name="Hibbett D.S."/>
            <person name="Martin F."/>
            <person name="Nordberg H.P."/>
            <person name="Cantor M.N."/>
            <person name="Hua S.X."/>
        </authorList>
    </citation>
    <scope>NUCLEOTIDE SEQUENCE [LARGE SCALE GENOMIC DNA]</scope>
    <source>
        <strain evidence="4 5">MAFF 305830</strain>
    </source>
</reference>
<dbReference type="PRINTS" id="PR00320">
    <property type="entry name" value="GPROTEINBRPT"/>
</dbReference>
<dbReference type="GO" id="GO:0005634">
    <property type="term" value="C:nucleus"/>
    <property type="evidence" value="ECO:0007669"/>
    <property type="project" value="TreeGrafter"/>
</dbReference>
<dbReference type="OrthoDB" id="3266532at2759"/>
<dbReference type="AlphaFoldDB" id="A0A0C3ASX5"/>
<dbReference type="PROSITE" id="PS50082">
    <property type="entry name" value="WD_REPEATS_2"/>
    <property type="match status" value="3"/>
</dbReference>
<feature type="repeat" description="WD" evidence="3">
    <location>
        <begin position="253"/>
        <end position="288"/>
    </location>
</feature>
<accession>A0A0C3ASX5</accession>
<dbReference type="SUPFAM" id="SSF50978">
    <property type="entry name" value="WD40 repeat-like"/>
    <property type="match status" value="1"/>
</dbReference>
<dbReference type="HOGENOM" id="CLU_000288_57_19_1"/>
<dbReference type="CDD" id="cd00200">
    <property type="entry name" value="WD40"/>
    <property type="match status" value="1"/>
</dbReference>
<dbReference type="PANTHER" id="PTHR22847:SF637">
    <property type="entry name" value="WD REPEAT DOMAIN 5B"/>
    <property type="match status" value="1"/>
</dbReference>
<dbReference type="InterPro" id="IPR001680">
    <property type="entry name" value="WD40_rpt"/>
</dbReference>
<dbReference type="InterPro" id="IPR036322">
    <property type="entry name" value="WD40_repeat_dom_sf"/>
</dbReference>
<evidence type="ECO:0000313" key="4">
    <source>
        <dbReference type="EMBL" id="KIM23094.1"/>
    </source>
</evidence>
<keyword evidence="5" id="KW-1185">Reference proteome</keyword>
<organism evidence="4 5">
    <name type="scientific">Serendipita vermifera MAFF 305830</name>
    <dbReference type="NCBI Taxonomy" id="933852"/>
    <lineage>
        <taxon>Eukaryota</taxon>
        <taxon>Fungi</taxon>
        <taxon>Dikarya</taxon>
        <taxon>Basidiomycota</taxon>
        <taxon>Agaricomycotina</taxon>
        <taxon>Agaricomycetes</taxon>
        <taxon>Sebacinales</taxon>
        <taxon>Serendipitaceae</taxon>
        <taxon>Serendipita</taxon>
    </lineage>
</organism>
<evidence type="ECO:0000256" key="1">
    <source>
        <dbReference type="ARBA" id="ARBA00022574"/>
    </source>
</evidence>
<dbReference type="InterPro" id="IPR019775">
    <property type="entry name" value="WD40_repeat_CS"/>
</dbReference>
<dbReference type="STRING" id="933852.A0A0C3ASX5"/>
<keyword evidence="2" id="KW-0677">Repeat</keyword>
<evidence type="ECO:0000256" key="3">
    <source>
        <dbReference type="PROSITE-ProRule" id="PRU00221"/>
    </source>
</evidence>
<dbReference type="EMBL" id="KN824343">
    <property type="protein sequence ID" value="KIM23094.1"/>
    <property type="molecule type" value="Genomic_DNA"/>
</dbReference>
<proteinExistence type="predicted"/>
<protein>
    <submittedName>
        <fullName evidence="4">Uncharacterized protein</fullName>
    </submittedName>
</protein>
<dbReference type="Pfam" id="PF00400">
    <property type="entry name" value="WD40"/>
    <property type="match status" value="3"/>
</dbReference>
<dbReference type="PROSITE" id="PS50294">
    <property type="entry name" value="WD_REPEATS_REGION"/>
    <property type="match status" value="3"/>
</dbReference>
<feature type="non-terminal residue" evidence="4">
    <location>
        <position position="1"/>
    </location>
</feature>
<gene>
    <name evidence="4" type="ORF">M408DRAFT_51073</name>
</gene>
<feature type="repeat" description="WD" evidence="3">
    <location>
        <begin position="166"/>
        <end position="207"/>
    </location>
</feature>
<feature type="non-terminal residue" evidence="4">
    <location>
        <position position="288"/>
    </location>
</feature>
<reference evidence="5" key="2">
    <citation type="submission" date="2015-01" db="EMBL/GenBank/DDBJ databases">
        <title>Evolutionary Origins and Diversification of the Mycorrhizal Mutualists.</title>
        <authorList>
            <consortium name="DOE Joint Genome Institute"/>
            <consortium name="Mycorrhizal Genomics Consortium"/>
            <person name="Kohler A."/>
            <person name="Kuo A."/>
            <person name="Nagy L.G."/>
            <person name="Floudas D."/>
            <person name="Copeland A."/>
            <person name="Barry K.W."/>
            <person name="Cichocki N."/>
            <person name="Veneault-Fourrey C."/>
            <person name="LaButti K."/>
            <person name="Lindquist E.A."/>
            <person name="Lipzen A."/>
            <person name="Lundell T."/>
            <person name="Morin E."/>
            <person name="Murat C."/>
            <person name="Riley R."/>
            <person name="Ohm R."/>
            <person name="Sun H."/>
            <person name="Tunlid A."/>
            <person name="Henrissat B."/>
            <person name="Grigoriev I.V."/>
            <person name="Hibbett D.S."/>
            <person name="Martin F."/>
        </authorList>
    </citation>
    <scope>NUCLEOTIDE SEQUENCE [LARGE SCALE GENOMIC DNA]</scope>
    <source>
        <strain evidence="5">MAFF 305830</strain>
    </source>
</reference>
<dbReference type="InterPro" id="IPR015943">
    <property type="entry name" value="WD40/YVTN_repeat-like_dom_sf"/>
</dbReference>
<dbReference type="GO" id="GO:1990234">
    <property type="term" value="C:transferase complex"/>
    <property type="evidence" value="ECO:0007669"/>
    <property type="project" value="UniProtKB-ARBA"/>
</dbReference>
<dbReference type="InterPro" id="IPR020472">
    <property type="entry name" value="WD40_PAC1"/>
</dbReference>
<dbReference type="PROSITE" id="PS00678">
    <property type="entry name" value="WD_REPEATS_1"/>
    <property type="match status" value="3"/>
</dbReference>
<sequence>LQFNTCNLNSSYIRNQDVPDLDLRVKTRISPYLSYSSCHWANHLLETGFDDGVYYALNYFMGNQFLLWLEVLTLVQRINIASGMLRLLIDWMKKFGQEETLAIDMRKFVVAFASVISQSAPHIYISALPFAPRRLAVSKQYMASYPQTLGIRRGGYKNWPAIQNVFNGHTGSVSSVSFSPDGTRIVSGSWDNTIRVWDAETGETVMGPLEGHTGPVYSVSFSPDGTRIVSGSWDKTIRVWDAETGETTVLGPLEGHTNWVNSVSFSSDGTRIVSGSDDKTIRVWNVET</sequence>
<name>A0A0C3ASX5_SERVB</name>
<keyword evidence="1 3" id="KW-0853">WD repeat</keyword>
<evidence type="ECO:0000256" key="2">
    <source>
        <dbReference type="ARBA" id="ARBA00022737"/>
    </source>
</evidence>